<protein>
    <recommendedName>
        <fullName evidence="4">Lipoprotein</fullName>
    </recommendedName>
</protein>
<dbReference type="InterPro" id="IPR029046">
    <property type="entry name" value="LolA/LolB/LppX"/>
</dbReference>
<name>A0ABW0Z4A3_9ACTN</name>
<evidence type="ECO:0000313" key="2">
    <source>
        <dbReference type="EMBL" id="MFC5721878.1"/>
    </source>
</evidence>
<dbReference type="EMBL" id="JBHSPB010000009">
    <property type="protein sequence ID" value="MFC5721878.1"/>
    <property type="molecule type" value="Genomic_DNA"/>
</dbReference>
<sequence length="306" mass="31638">MGKSTFRRTGVCISAVALLGGAVACTSDGDGKSSGAAKTPVQALQAAFKKTSAAKSAKVHMTVSAPEGAGTAAGTEVTMDGVVGWNPGVMDMTMSGAGAAAAGAAGGDGKTRMIMIDNVMYTQLPAGSMKDAPEAMRGKKWMKLDAKSAPNAALQKSMGSKMDSANQDPSKQMATLLDSPNLKRVGEEKVNGTSAQHYKGTLTVDDMAKGTASAEVMDAKEREALLETVKQAGIKSYDTDIWVNGDNLPVKMTVVMDSAQGKMKMSADYTDYGTKVDVKAPAAGEVADFGDMIKDLSKAVEDAKRS</sequence>
<keyword evidence="1" id="KW-0732">Signal</keyword>
<dbReference type="RefSeq" id="WP_390317225.1">
    <property type="nucleotide sequence ID" value="NZ_JBHSPB010000009.1"/>
</dbReference>
<dbReference type="SUPFAM" id="SSF89392">
    <property type="entry name" value="Prokaryotic lipoproteins and lipoprotein localization factors"/>
    <property type="match status" value="1"/>
</dbReference>
<evidence type="ECO:0000313" key="3">
    <source>
        <dbReference type="Proteomes" id="UP001596083"/>
    </source>
</evidence>
<evidence type="ECO:0000256" key="1">
    <source>
        <dbReference type="SAM" id="SignalP"/>
    </source>
</evidence>
<organism evidence="2 3">
    <name type="scientific">Streptomyces gamaensis</name>
    <dbReference type="NCBI Taxonomy" id="1763542"/>
    <lineage>
        <taxon>Bacteria</taxon>
        <taxon>Bacillati</taxon>
        <taxon>Actinomycetota</taxon>
        <taxon>Actinomycetes</taxon>
        <taxon>Kitasatosporales</taxon>
        <taxon>Streptomycetaceae</taxon>
        <taxon>Streptomyces</taxon>
    </lineage>
</organism>
<dbReference type="PROSITE" id="PS51257">
    <property type="entry name" value="PROKAR_LIPOPROTEIN"/>
    <property type="match status" value="1"/>
</dbReference>
<feature type="signal peptide" evidence="1">
    <location>
        <begin position="1"/>
        <end position="24"/>
    </location>
</feature>
<dbReference type="Gene3D" id="2.50.20.20">
    <property type="match status" value="1"/>
</dbReference>
<reference evidence="3" key="1">
    <citation type="journal article" date="2019" name="Int. J. Syst. Evol. Microbiol.">
        <title>The Global Catalogue of Microorganisms (GCM) 10K type strain sequencing project: providing services to taxonomists for standard genome sequencing and annotation.</title>
        <authorList>
            <consortium name="The Broad Institute Genomics Platform"/>
            <consortium name="The Broad Institute Genome Sequencing Center for Infectious Disease"/>
            <person name="Wu L."/>
            <person name="Ma J."/>
        </authorList>
    </citation>
    <scope>NUCLEOTIDE SEQUENCE [LARGE SCALE GENOMIC DNA]</scope>
    <source>
        <strain evidence="3">CGMCC 4.7304</strain>
    </source>
</reference>
<comment type="caution">
    <text evidence="2">The sequence shown here is derived from an EMBL/GenBank/DDBJ whole genome shotgun (WGS) entry which is preliminary data.</text>
</comment>
<feature type="chain" id="PRO_5045457125" description="Lipoprotein" evidence="1">
    <location>
        <begin position="25"/>
        <end position="306"/>
    </location>
</feature>
<proteinExistence type="predicted"/>
<accession>A0ABW0Z4A3</accession>
<keyword evidence="3" id="KW-1185">Reference proteome</keyword>
<dbReference type="Proteomes" id="UP001596083">
    <property type="component" value="Unassembled WGS sequence"/>
</dbReference>
<gene>
    <name evidence="2" type="ORF">ACFP1Z_17030</name>
</gene>
<evidence type="ECO:0008006" key="4">
    <source>
        <dbReference type="Google" id="ProtNLM"/>
    </source>
</evidence>